<feature type="chain" id="PRO_5012537972" description="Secretion system C-terminal sorting domain-containing protein" evidence="1">
    <location>
        <begin position="27"/>
        <end position="445"/>
    </location>
</feature>
<organism evidence="2 3">
    <name type="scientific">Rubrivirga marina</name>
    <dbReference type="NCBI Taxonomy" id="1196024"/>
    <lineage>
        <taxon>Bacteria</taxon>
        <taxon>Pseudomonadati</taxon>
        <taxon>Rhodothermota</taxon>
        <taxon>Rhodothermia</taxon>
        <taxon>Rhodothermales</taxon>
        <taxon>Rubricoccaceae</taxon>
        <taxon>Rubrivirga</taxon>
    </lineage>
</organism>
<dbReference type="Proteomes" id="UP000216339">
    <property type="component" value="Unassembled WGS sequence"/>
</dbReference>
<evidence type="ECO:0008006" key="4">
    <source>
        <dbReference type="Google" id="ProtNLM"/>
    </source>
</evidence>
<gene>
    <name evidence="2" type="ORF">BSZ37_09465</name>
</gene>
<reference evidence="2 3" key="1">
    <citation type="submission" date="2016-11" db="EMBL/GenBank/DDBJ databases">
        <title>Study of marine rhodopsin-containing bacteria.</title>
        <authorList>
            <person name="Yoshizawa S."/>
            <person name="Kumagai Y."/>
            <person name="Kogure K."/>
        </authorList>
    </citation>
    <scope>NUCLEOTIDE SEQUENCE [LARGE SCALE GENOMIC DNA]</scope>
    <source>
        <strain evidence="2 3">SAORIC-28</strain>
    </source>
</reference>
<name>A0A271J0T1_9BACT</name>
<dbReference type="Gene3D" id="2.40.128.720">
    <property type="match status" value="1"/>
</dbReference>
<protein>
    <recommendedName>
        <fullName evidence="4">Secretion system C-terminal sorting domain-containing protein</fullName>
    </recommendedName>
</protein>
<sequence>MPRSLHTPARLAFLLALGLLTRPASAQSGCGAPDPLRVPFPTLDAALDQGFTLTSQRWDRDAQVWENEYRSTYRREELQTGARLFARWSSETESWLEYVLDAAYTLDADRRLVETRYMNTEGEPYQRDVVIYGTDGYPSIETREDRWGTGWVGNRRYIYDYTPDGQLAGYRFERNYEGWTLSLEYEGTFDEEGRRVLCAFRSDTEGPFTKRIETTYDDRDRPLSLIELGWDGEAGTYVQVGDSIGFTYPEVGHSTQIAYHYVGFLDLWRPERRSIRSYDAADRLVEVIGEVYAGSDPDQPGEWLLRPVDRVQLGYHDDGRLASHTRGRYEEDAEAWVNDRRYLFEYAFGTASETTMPSASGLALAVAPNPSAGAFVARLSADGAAEARVVVFDALGRRVRIAHDGPVAAGETALPIDLRGLPAGVYVLRARVDGAIVSQTVTVVR</sequence>
<dbReference type="OrthoDB" id="863842at2"/>
<proteinExistence type="predicted"/>
<evidence type="ECO:0000256" key="1">
    <source>
        <dbReference type="SAM" id="SignalP"/>
    </source>
</evidence>
<dbReference type="NCBIfam" id="TIGR04183">
    <property type="entry name" value="Por_Secre_tail"/>
    <property type="match status" value="1"/>
</dbReference>
<keyword evidence="1" id="KW-0732">Signal</keyword>
<evidence type="ECO:0000313" key="2">
    <source>
        <dbReference type="EMBL" id="PAP76654.1"/>
    </source>
</evidence>
<dbReference type="RefSeq" id="WP_095510313.1">
    <property type="nucleotide sequence ID" value="NZ_MQWD01000001.1"/>
</dbReference>
<accession>A0A271J0T1</accession>
<dbReference type="AlphaFoldDB" id="A0A271J0T1"/>
<keyword evidence="3" id="KW-1185">Reference proteome</keyword>
<dbReference type="EMBL" id="MQWD01000001">
    <property type="protein sequence ID" value="PAP76654.1"/>
    <property type="molecule type" value="Genomic_DNA"/>
</dbReference>
<comment type="caution">
    <text evidence="2">The sequence shown here is derived from an EMBL/GenBank/DDBJ whole genome shotgun (WGS) entry which is preliminary data.</text>
</comment>
<dbReference type="InterPro" id="IPR026444">
    <property type="entry name" value="Secre_tail"/>
</dbReference>
<evidence type="ECO:0000313" key="3">
    <source>
        <dbReference type="Proteomes" id="UP000216339"/>
    </source>
</evidence>
<feature type="signal peptide" evidence="1">
    <location>
        <begin position="1"/>
        <end position="26"/>
    </location>
</feature>